<sequence>MRVKFVVWILLVIFGLSAGILQTLAQSFRFKVKDQGIYKISTSQAKALGFASLEEVGVFGFPGMLPQRLDPQQLELQEIPTLVSEDHLYFFLSGPNTISFSTEELKYTHHLFSDSLSFLLGKTSTPRRVQTRQADSKNAHPEQIWYSFTAFKSDETNLISSGRMWYSEAIRQGMSLNVNFNLKTGSGRPWLLFGTMMAHAFSSTTMRVLSGNDLLGEVSFDPIPNSTYGVKGREESFRWEISTRNSLAQLRFTFQGTGADAAGYLEHVVVGVPFSNSELPEGIFEAAETGYLTLPQDLQVWEVSDFFHPIEIHATGGNIAFGKKWVVFSEESAVEVKQFENTSQALREPTKKPELLIITSQTLLSSANKLRDHKTARGVATQVVTDSEIYDAFGYGNPDLTAIRNFIAYTYHKTQTLKNVLILGKGTFDYKKKLGGRPNLIPIYTSRESLNPLTSFSSDDYFGLVDFGQGEWEESREGDELLRIGVGRLPAISYEEANEMVQKIIRYETNPIRTPKSSTVSFLVDDGDNNIHLRDAESHSDFLAENHPEFLQNKLYLDRFEQQTSDANQTSPQTKAALKKTLDDGTLLLNFIGHGNETTLSAEEVFRVEDLDGWGKQQQLALWITATCEFGRHDSPFMRSAAEELLSAKEKGAIGLLTTGRPVFSSVNFSLNKAFIEEVFRRKDGQYQDLGEIFKNTKNKSLNGALNRNFSLLGDPSLKLALPELGVRVTTIEDVKTGNPADTLKPLQEIVVEAEIIDPISGAFQTGFNGEFQLELRDKPKQIQTLGDESSPAEFEEESILLFQGTGKVESGKLLARFLTPKGIDPKIGTGILRIRAWDSSSGMQGIGFEKPKIGGQAAESADKAGPTIQLLINGQTSSLVFPTNNLQIKGLLSDPSGINVSSFTPGQSLSIQANEQSPVILNEDFISTNGGYQEGYFDTFLGGLVEGSNTITVRAWDNAGNESVETLGVEIRGSSTVQILDHKVYPNPASTTSNFVVMHNRPGENLSISLAAYSLSGQILFQETFRFQNAEQNIQDLSWSFLQSQTKYPAKGTYIYKLTLQSESDFTSDSVSGKLVIQ</sequence>
<keyword evidence="4" id="KW-1185">Reference proteome</keyword>
<accession>A0ABS3BJH0</accession>
<evidence type="ECO:0000259" key="2">
    <source>
        <dbReference type="Pfam" id="PF01364"/>
    </source>
</evidence>
<keyword evidence="1" id="KW-0732">Signal</keyword>
<dbReference type="Proteomes" id="UP000664698">
    <property type="component" value="Unassembled WGS sequence"/>
</dbReference>
<dbReference type="NCBIfam" id="TIGR04183">
    <property type="entry name" value="Por_Secre_tail"/>
    <property type="match status" value="1"/>
</dbReference>
<dbReference type="Pfam" id="PF01364">
    <property type="entry name" value="Peptidase_C25"/>
    <property type="match status" value="1"/>
</dbReference>
<comment type="caution">
    <text evidence="3">The sequence shown here is derived from an EMBL/GenBank/DDBJ whole genome shotgun (WGS) entry which is preliminary data.</text>
</comment>
<feature type="domain" description="Gingipain" evidence="2">
    <location>
        <begin position="356"/>
        <end position="720"/>
    </location>
</feature>
<dbReference type="SUPFAM" id="SSF52129">
    <property type="entry name" value="Caspase-like"/>
    <property type="match status" value="1"/>
</dbReference>
<evidence type="ECO:0000313" key="3">
    <source>
        <dbReference type="EMBL" id="MBN7799313.1"/>
    </source>
</evidence>
<dbReference type="InterPro" id="IPR026444">
    <property type="entry name" value="Secre_tail"/>
</dbReference>
<dbReference type="Gene3D" id="3.40.50.10390">
    <property type="entry name" value="Gingipain r, domain 1"/>
    <property type="match status" value="1"/>
</dbReference>
<dbReference type="Gene3D" id="3.40.50.1460">
    <property type="match status" value="1"/>
</dbReference>
<evidence type="ECO:0000256" key="1">
    <source>
        <dbReference type="ARBA" id="ARBA00022729"/>
    </source>
</evidence>
<dbReference type="InterPro" id="IPR029031">
    <property type="entry name" value="Gingipain_N_sf"/>
</dbReference>
<dbReference type="CDD" id="cd02258">
    <property type="entry name" value="Peptidase_C25_N"/>
    <property type="match status" value="1"/>
</dbReference>
<organism evidence="3 4">
    <name type="scientific">Algoriphagus aestuariicola</name>
    <dbReference type="NCBI Taxonomy" id="1852016"/>
    <lineage>
        <taxon>Bacteria</taxon>
        <taxon>Pseudomonadati</taxon>
        <taxon>Bacteroidota</taxon>
        <taxon>Cytophagia</taxon>
        <taxon>Cytophagales</taxon>
        <taxon>Cyclobacteriaceae</taxon>
        <taxon>Algoriphagus</taxon>
    </lineage>
</organism>
<dbReference type="NCBIfam" id="NF033707">
    <property type="entry name" value="T9SS_sortase"/>
    <property type="match status" value="1"/>
</dbReference>
<dbReference type="InterPro" id="IPR001769">
    <property type="entry name" value="Gingipain"/>
</dbReference>
<gene>
    <name evidence="3" type="primary">porU</name>
    <name evidence="3" type="ORF">J0A67_00495</name>
</gene>
<name>A0ABS3BJH0_9BACT</name>
<evidence type="ECO:0000313" key="4">
    <source>
        <dbReference type="Proteomes" id="UP000664698"/>
    </source>
</evidence>
<dbReference type="RefSeq" id="WP_206567315.1">
    <property type="nucleotide sequence ID" value="NZ_JAFKCW010000001.1"/>
</dbReference>
<dbReference type="EMBL" id="JAFKCW010000001">
    <property type="protein sequence ID" value="MBN7799313.1"/>
    <property type="molecule type" value="Genomic_DNA"/>
</dbReference>
<protein>
    <submittedName>
        <fullName evidence="3">Type IX secretion system sortase PorU</fullName>
    </submittedName>
</protein>
<dbReference type="InterPro" id="IPR029030">
    <property type="entry name" value="Caspase-like_dom_sf"/>
</dbReference>
<reference evidence="3 4" key="1">
    <citation type="submission" date="2021-03" db="EMBL/GenBank/DDBJ databases">
        <title>novel species isolated from a fishpond in China.</title>
        <authorList>
            <person name="Lu H."/>
            <person name="Cai Z."/>
        </authorList>
    </citation>
    <scope>NUCLEOTIDE SEQUENCE [LARGE SCALE GENOMIC DNA]</scope>
    <source>
        <strain evidence="3 4">JCM 31546</strain>
    </source>
</reference>
<proteinExistence type="predicted"/>